<proteinExistence type="inferred from homology"/>
<dbReference type="Proteomes" id="UP000665020">
    <property type="component" value="Chromosome"/>
</dbReference>
<dbReference type="PANTHER" id="PTHR21294">
    <property type="entry name" value="ELECTRON TRANSFER FLAVOPROTEIN BETA-SUBUNIT"/>
    <property type="match status" value="1"/>
</dbReference>
<evidence type="ECO:0000313" key="5">
    <source>
        <dbReference type="EMBL" id="QTL96784.1"/>
    </source>
</evidence>
<comment type="cofactor">
    <cofactor evidence="3">
        <name>AMP</name>
        <dbReference type="ChEBI" id="CHEBI:456215"/>
    </cofactor>
</comment>
<dbReference type="PIRSF" id="PIRSF000090">
    <property type="entry name" value="Beta-ETF"/>
    <property type="match status" value="1"/>
</dbReference>
<comment type="similarity">
    <text evidence="1">Belongs to the ETF beta-subunit/FixA family.</text>
</comment>
<evidence type="ECO:0000256" key="1">
    <source>
        <dbReference type="ARBA" id="ARBA00007557"/>
    </source>
</evidence>
<dbReference type="PROSITE" id="PS01065">
    <property type="entry name" value="ETF_BETA"/>
    <property type="match status" value="1"/>
</dbReference>
<dbReference type="EMBL" id="CP046640">
    <property type="protein sequence ID" value="QTL96784.1"/>
    <property type="molecule type" value="Genomic_DNA"/>
</dbReference>
<evidence type="ECO:0000256" key="3">
    <source>
        <dbReference type="ARBA" id="ARBA00049933"/>
    </source>
</evidence>
<dbReference type="Pfam" id="PF01012">
    <property type="entry name" value="ETF"/>
    <property type="match status" value="1"/>
</dbReference>
<gene>
    <name evidence="5" type="ORF">GM661_01740</name>
</gene>
<dbReference type="GO" id="GO:0009055">
    <property type="term" value="F:electron transfer activity"/>
    <property type="evidence" value="ECO:0007669"/>
    <property type="project" value="InterPro"/>
</dbReference>
<keyword evidence="6" id="KW-1185">Reference proteome</keyword>
<protein>
    <recommendedName>
        <fullName evidence="2">Electron transfer flavoprotein small subunit</fullName>
    </recommendedName>
</protein>
<evidence type="ECO:0000256" key="2">
    <source>
        <dbReference type="ARBA" id="ARBA00042002"/>
    </source>
</evidence>
<dbReference type="InterPro" id="IPR000049">
    <property type="entry name" value="ET-Flavoprotein_bsu_CS"/>
</dbReference>
<name>A0A8A7KF51_9FIRM</name>
<reference evidence="5" key="1">
    <citation type="submission" date="2019-12" db="EMBL/GenBank/DDBJ databases">
        <authorList>
            <person name="zhang j."/>
            <person name="sun C.M."/>
        </authorList>
    </citation>
    <scope>NUCLEOTIDE SEQUENCE</scope>
    <source>
        <strain evidence="5">NS-1</strain>
    </source>
</reference>
<dbReference type="InterPro" id="IPR014729">
    <property type="entry name" value="Rossmann-like_a/b/a_fold"/>
</dbReference>
<dbReference type="AlphaFoldDB" id="A0A8A7KF51"/>
<accession>A0A8A7KF51</accession>
<dbReference type="InterPro" id="IPR033948">
    <property type="entry name" value="ETF_beta_N"/>
</dbReference>
<dbReference type="InterPro" id="IPR012255">
    <property type="entry name" value="ETF_b"/>
</dbReference>
<sequence length="262" mass="28278">MNIVVCIKQVPDTTDVKIDKKNNTLIRSGVKSIINPYDVHAIETGLQIRDELGGKVTVISMGPPQVKESLKEAVSLGVDEVVLISDRAFAGADTLATSYTLAKTIEKIGEVDLILCGKQAIDGDTAQVGPGIAEHLAIPHCTYIKNITEITEKSITVQRKIEGGFEIVKLQLPALLTVNKEINEPRLPSIRGILKAKEIDVPVWTANDLVLDKAAIGLDGSPTQVVSIATPEINIKGDIFKGTPEEQVNNLVKIFCEQQILG</sequence>
<dbReference type="InterPro" id="IPR014730">
    <property type="entry name" value="ETF_a/b_N"/>
</dbReference>
<dbReference type="Gene3D" id="3.40.50.620">
    <property type="entry name" value="HUPs"/>
    <property type="match status" value="1"/>
</dbReference>
<dbReference type="SMART" id="SM00893">
    <property type="entry name" value="ETF"/>
    <property type="match status" value="1"/>
</dbReference>
<dbReference type="KEGG" id="ifn:GM661_01740"/>
<dbReference type="PANTHER" id="PTHR21294:SF17">
    <property type="entry name" value="PROTEIN FIXA"/>
    <property type="match status" value="1"/>
</dbReference>
<feature type="domain" description="Electron transfer flavoprotein alpha/beta-subunit N-terminal" evidence="4">
    <location>
        <begin position="22"/>
        <end position="213"/>
    </location>
</feature>
<evidence type="ECO:0000259" key="4">
    <source>
        <dbReference type="SMART" id="SM00893"/>
    </source>
</evidence>
<dbReference type="SUPFAM" id="SSF52402">
    <property type="entry name" value="Adenine nucleotide alpha hydrolases-like"/>
    <property type="match status" value="1"/>
</dbReference>
<evidence type="ECO:0000313" key="6">
    <source>
        <dbReference type="Proteomes" id="UP000665020"/>
    </source>
</evidence>
<organism evidence="5 6">
    <name type="scientific">Iocasia fonsfrigidae</name>
    <dbReference type="NCBI Taxonomy" id="2682810"/>
    <lineage>
        <taxon>Bacteria</taxon>
        <taxon>Bacillati</taxon>
        <taxon>Bacillota</taxon>
        <taxon>Clostridia</taxon>
        <taxon>Halanaerobiales</taxon>
        <taxon>Halanaerobiaceae</taxon>
        <taxon>Iocasia</taxon>
    </lineage>
</organism>
<dbReference type="RefSeq" id="WP_125987570.1">
    <property type="nucleotide sequence ID" value="NZ_CP046640.1"/>
</dbReference>
<dbReference type="CDD" id="cd01714">
    <property type="entry name" value="ETF_beta"/>
    <property type="match status" value="1"/>
</dbReference>